<dbReference type="EMBL" id="JAPEIS010000001">
    <property type="protein sequence ID" value="KAJ8071380.1"/>
    <property type="molecule type" value="Genomic_DNA"/>
</dbReference>
<evidence type="ECO:0000313" key="3">
    <source>
        <dbReference type="EMBL" id="KAJ8071380.1"/>
    </source>
</evidence>
<accession>A0A9X0AYZ7</accession>
<keyword evidence="2" id="KW-1133">Transmembrane helix</keyword>
<proteinExistence type="predicted"/>
<reference evidence="3" key="1">
    <citation type="submission" date="2022-11" db="EMBL/GenBank/DDBJ databases">
        <title>Genome Resource of Sclerotinia nivalis Strain SnTB1, a Plant Pathogen Isolated from American Ginseng.</title>
        <authorList>
            <person name="Fan S."/>
        </authorList>
    </citation>
    <scope>NUCLEOTIDE SEQUENCE</scope>
    <source>
        <strain evidence="3">SnTB1</strain>
    </source>
</reference>
<dbReference type="Proteomes" id="UP001152300">
    <property type="component" value="Unassembled WGS sequence"/>
</dbReference>
<feature type="region of interest" description="Disordered" evidence="1">
    <location>
        <begin position="45"/>
        <end position="69"/>
    </location>
</feature>
<protein>
    <submittedName>
        <fullName evidence="3">Uncharacterized protein</fullName>
    </submittedName>
</protein>
<sequence length="69" mass="7828">MLQAFGIFIAILPSLILLFIIIWGRIYNYNRFANEESFDIEANDSNSNSNSNFNYNSSPGSSSDSEKLR</sequence>
<keyword evidence="4" id="KW-1185">Reference proteome</keyword>
<feature type="transmembrane region" description="Helical" evidence="2">
    <location>
        <begin position="6"/>
        <end position="24"/>
    </location>
</feature>
<feature type="compositionally biased region" description="Low complexity" evidence="1">
    <location>
        <begin position="45"/>
        <end position="63"/>
    </location>
</feature>
<evidence type="ECO:0000256" key="2">
    <source>
        <dbReference type="SAM" id="Phobius"/>
    </source>
</evidence>
<comment type="caution">
    <text evidence="3">The sequence shown here is derived from an EMBL/GenBank/DDBJ whole genome shotgun (WGS) entry which is preliminary data.</text>
</comment>
<evidence type="ECO:0000256" key="1">
    <source>
        <dbReference type="SAM" id="MobiDB-lite"/>
    </source>
</evidence>
<dbReference type="AlphaFoldDB" id="A0A9X0AYZ7"/>
<evidence type="ECO:0000313" key="4">
    <source>
        <dbReference type="Proteomes" id="UP001152300"/>
    </source>
</evidence>
<keyword evidence="2" id="KW-0812">Transmembrane</keyword>
<gene>
    <name evidence="3" type="ORF">OCU04_001704</name>
</gene>
<keyword evidence="2" id="KW-0472">Membrane</keyword>
<name>A0A9X0AYZ7_9HELO</name>
<organism evidence="3 4">
    <name type="scientific">Sclerotinia nivalis</name>
    <dbReference type="NCBI Taxonomy" id="352851"/>
    <lineage>
        <taxon>Eukaryota</taxon>
        <taxon>Fungi</taxon>
        <taxon>Dikarya</taxon>
        <taxon>Ascomycota</taxon>
        <taxon>Pezizomycotina</taxon>
        <taxon>Leotiomycetes</taxon>
        <taxon>Helotiales</taxon>
        <taxon>Sclerotiniaceae</taxon>
        <taxon>Sclerotinia</taxon>
    </lineage>
</organism>